<dbReference type="GO" id="GO:0005886">
    <property type="term" value="C:plasma membrane"/>
    <property type="evidence" value="ECO:0007669"/>
    <property type="project" value="EnsemblFungi"/>
</dbReference>
<evidence type="ECO:0000256" key="20">
    <source>
        <dbReference type="SAM" id="Phobius"/>
    </source>
</evidence>
<evidence type="ECO:0000256" key="9">
    <source>
        <dbReference type="ARBA" id="ARBA00022692"/>
    </source>
</evidence>
<evidence type="ECO:0000256" key="6">
    <source>
        <dbReference type="ARBA" id="ARBA00017171"/>
    </source>
</evidence>
<proteinExistence type="inferred from homology"/>
<keyword evidence="15 18" id="KW-1208">Phospholipid metabolism</keyword>
<evidence type="ECO:0000313" key="21">
    <source>
        <dbReference type="EMBL" id="ODV88412.1"/>
    </source>
</evidence>
<evidence type="ECO:0000256" key="17">
    <source>
        <dbReference type="ARBA" id="ARBA00060701"/>
    </source>
</evidence>
<dbReference type="InterPro" id="IPR050324">
    <property type="entry name" value="CDP-alcohol_PTase-I"/>
</dbReference>
<dbReference type="InterPro" id="IPR000462">
    <property type="entry name" value="CDP-OH_P_trans"/>
</dbReference>
<gene>
    <name evidence="21" type="ORF">CANCADRAFT_33016</name>
</gene>
<keyword evidence="8 18" id="KW-0808">Transferase</keyword>
<keyword evidence="12 18" id="KW-0443">Lipid metabolism</keyword>
<evidence type="ECO:0000256" key="15">
    <source>
        <dbReference type="ARBA" id="ARBA00023264"/>
    </source>
</evidence>
<dbReference type="GO" id="GO:0007009">
    <property type="term" value="P:plasma membrane organization"/>
    <property type="evidence" value="ECO:0007669"/>
    <property type="project" value="EnsemblFungi"/>
</dbReference>
<accession>A0A1E4T9I1</accession>
<dbReference type="PANTHER" id="PTHR14269:SF61">
    <property type="entry name" value="CDP-DIACYLGLYCEROL--SERINE O-PHOSPHATIDYLTRANSFERASE"/>
    <property type="match status" value="1"/>
</dbReference>
<evidence type="ECO:0000256" key="11">
    <source>
        <dbReference type="ARBA" id="ARBA00022989"/>
    </source>
</evidence>
<evidence type="ECO:0000256" key="7">
    <source>
        <dbReference type="ARBA" id="ARBA00022516"/>
    </source>
</evidence>
<feature type="transmembrane region" description="Helical" evidence="20">
    <location>
        <begin position="161"/>
        <end position="180"/>
    </location>
</feature>
<evidence type="ECO:0000256" key="1">
    <source>
        <dbReference type="ARBA" id="ARBA00000287"/>
    </source>
</evidence>
<keyword evidence="14 18" id="KW-0594">Phospholipid biosynthesis</keyword>
<evidence type="ECO:0000256" key="8">
    <source>
        <dbReference type="ARBA" id="ARBA00022679"/>
    </source>
</evidence>
<dbReference type="InterPro" id="IPR004533">
    <property type="entry name" value="CDP-diaglyc--ser_O-PTrfase"/>
</dbReference>
<evidence type="ECO:0000256" key="2">
    <source>
        <dbReference type="ARBA" id="ARBA00004477"/>
    </source>
</evidence>
<keyword evidence="7 18" id="KW-0444">Lipid biosynthesis</keyword>
<evidence type="ECO:0000256" key="3">
    <source>
        <dbReference type="ARBA" id="ARBA00005189"/>
    </source>
</evidence>
<organism evidence="21 22">
    <name type="scientific">Tortispora caseinolytica NRRL Y-17796</name>
    <dbReference type="NCBI Taxonomy" id="767744"/>
    <lineage>
        <taxon>Eukaryota</taxon>
        <taxon>Fungi</taxon>
        <taxon>Dikarya</taxon>
        <taxon>Ascomycota</taxon>
        <taxon>Saccharomycotina</taxon>
        <taxon>Trigonopsidomycetes</taxon>
        <taxon>Trigonopsidales</taxon>
        <taxon>Trigonopsidaceae</taxon>
        <taxon>Tortispora</taxon>
    </lineage>
</organism>
<keyword evidence="22" id="KW-1185">Reference proteome</keyword>
<dbReference type="NCBIfam" id="TIGR00473">
    <property type="entry name" value="pssA"/>
    <property type="match status" value="1"/>
</dbReference>
<name>A0A1E4T9I1_9ASCO</name>
<evidence type="ECO:0000256" key="16">
    <source>
        <dbReference type="ARBA" id="ARBA00032361"/>
    </source>
</evidence>
<dbReference type="GO" id="GO:0003882">
    <property type="term" value="F:CDP-diacylglycerol-serine O-phosphatidyltransferase activity"/>
    <property type="evidence" value="ECO:0007669"/>
    <property type="project" value="UniProtKB-UniRule"/>
</dbReference>
<dbReference type="Proteomes" id="UP000095023">
    <property type="component" value="Unassembled WGS sequence"/>
</dbReference>
<feature type="transmembrane region" description="Helical" evidence="20">
    <location>
        <begin position="237"/>
        <end position="256"/>
    </location>
</feature>
<comment type="subcellular location">
    <subcellularLocation>
        <location evidence="2">Endoplasmic reticulum membrane</location>
        <topology evidence="2">Multi-pass membrane protein</topology>
    </subcellularLocation>
</comment>
<dbReference type="GO" id="GO:0006646">
    <property type="term" value="P:phosphatidylethanolamine biosynthetic process"/>
    <property type="evidence" value="ECO:0007669"/>
    <property type="project" value="UniProtKB-UniRule"/>
</dbReference>
<comment type="pathway">
    <text evidence="3">Lipid metabolism.</text>
</comment>
<evidence type="ECO:0000256" key="5">
    <source>
        <dbReference type="ARBA" id="ARBA00013174"/>
    </source>
</evidence>
<dbReference type="OrthoDB" id="448573at2759"/>
<keyword evidence="9 20" id="KW-0812">Transmembrane</keyword>
<dbReference type="InterPro" id="IPR043130">
    <property type="entry name" value="CDP-OH_PTrfase_TM_dom"/>
</dbReference>
<dbReference type="AlphaFoldDB" id="A0A1E4T9I1"/>
<feature type="transmembrane region" description="Helical" evidence="20">
    <location>
        <begin position="201"/>
        <end position="217"/>
    </location>
</feature>
<evidence type="ECO:0000313" key="22">
    <source>
        <dbReference type="Proteomes" id="UP000095023"/>
    </source>
</evidence>
<dbReference type="PIRSF" id="PIRSF000852">
    <property type="entry name" value="Phosphatidylserine_synth_fun"/>
    <property type="match status" value="1"/>
</dbReference>
<keyword evidence="13 18" id="KW-0472">Membrane</keyword>
<dbReference type="GO" id="GO:0005789">
    <property type="term" value="C:endoplasmic reticulum membrane"/>
    <property type="evidence" value="ECO:0007669"/>
    <property type="project" value="UniProtKB-SubCell"/>
</dbReference>
<feature type="transmembrane region" description="Helical" evidence="20">
    <location>
        <begin position="96"/>
        <end position="115"/>
    </location>
</feature>
<dbReference type="InterPro" id="IPR048254">
    <property type="entry name" value="CDP_ALCOHOL_P_TRANSF_CS"/>
</dbReference>
<dbReference type="EMBL" id="KV453844">
    <property type="protein sequence ID" value="ODV88412.1"/>
    <property type="molecule type" value="Genomic_DNA"/>
</dbReference>
<comment type="similarity">
    <text evidence="4 18 19">Belongs to the CDP-alcohol phosphatidyltransferase class-I family.</text>
</comment>
<reference evidence="22" key="1">
    <citation type="submission" date="2016-02" db="EMBL/GenBank/DDBJ databases">
        <title>Comparative genomics of biotechnologically important yeasts.</title>
        <authorList>
            <consortium name="DOE Joint Genome Institute"/>
            <person name="Riley R."/>
            <person name="Haridas S."/>
            <person name="Wolfe K.H."/>
            <person name="Lopes M.R."/>
            <person name="Hittinger C.T."/>
            <person name="Goker M."/>
            <person name="Salamov A."/>
            <person name="Wisecaver J."/>
            <person name="Long T.M."/>
            <person name="Aerts A.L."/>
            <person name="Barry K."/>
            <person name="Choi C."/>
            <person name="Clum A."/>
            <person name="Coughlan A.Y."/>
            <person name="Deshpande S."/>
            <person name="Douglass A.P."/>
            <person name="Hanson S.J."/>
            <person name="Klenk H.-P."/>
            <person name="Labutti K."/>
            <person name="Lapidus A."/>
            <person name="Lindquist E."/>
            <person name="Lipzen A."/>
            <person name="Meier-Kolthoff J.P."/>
            <person name="Ohm R.A."/>
            <person name="Otillar R.P."/>
            <person name="Pangilinan J."/>
            <person name="Peng Y."/>
            <person name="Rokas A."/>
            <person name="Rosa C.A."/>
            <person name="Scheuner C."/>
            <person name="Sibirny A.A."/>
            <person name="Slot J.C."/>
            <person name="Stielow J.B."/>
            <person name="Sun H."/>
            <person name="Kurtzman C.P."/>
            <person name="Blackwell M."/>
            <person name="Jeffries T.W."/>
            <person name="Grigoriev I.V."/>
        </authorList>
    </citation>
    <scope>NUCLEOTIDE SEQUENCE [LARGE SCALE GENOMIC DNA]</scope>
    <source>
        <strain evidence="22">NRRL Y-17796</strain>
    </source>
</reference>
<sequence length="261" mass="29454">MPNETNRPPEGGRIQRVHVTKTMAPKTPEKERIARGKSVQRKAEEAQLRLLTTDRRAFNMIRLLHLADCITILNGTCGFLSIINCMKYCLGDSRDFHYLYIAMTLCPIGLFFDFMDGRVARWRNKSSVMGQELDSLADLISFGVAPASCAFSYGFRSDFDLLILLYFVMCGLTRLARFNVSAAHIPKDKFGKSRYFEGTPIPTTMSLLLLIAYWVYTGRTLDAIPGGVWFAGTRFEVHPAVSLFFVSGCAMISRRLRVPKP</sequence>
<keyword evidence="10 18" id="KW-0256">Endoplasmic reticulum</keyword>
<keyword evidence="11 20" id="KW-1133">Transmembrane helix</keyword>
<evidence type="ECO:0000256" key="12">
    <source>
        <dbReference type="ARBA" id="ARBA00023098"/>
    </source>
</evidence>
<dbReference type="PANTHER" id="PTHR14269">
    <property type="entry name" value="CDP-DIACYLGLYCEROL--GLYCEROL-3-PHOSPHATE 3-PHOSPHATIDYLTRANSFERASE-RELATED"/>
    <property type="match status" value="1"/>
</dbReference>
<dbReference type="UniPathway" id="UPA00558">
    <property type="reaction ID" value="UER00615"/>
</dbReference>
<dbReference type="Pfam" id="PF01066">
    <property type="entry name" value="CDP-OH_P_transf"/>
    <property type="match status" value="1"/>
</dbReference>
<protein>
    <recommendedName>
        <fullName evidence="6 18">CDP-diacylglycerol--serine O-phosphatidyltransferase</fullName>
        <ecNumber evidence="5 18">2.7.8.8</ecNumber>
    </recommendedName>
    <alternativeName>
        <fullName evidence="16 18">Phosphatidylserine synthase</fullName>
    </alternativeName>
</protein>
<feature type="transmembrane region" description="Helical" evidence="20">
    <location>
        <begin position="63"/>
        <end position="84"/>
    </location>
</feature>
<evidence type="ECO:0000256" key="13">
    <source>
        <dbReference type="ARBA" id="ARBA00023136"/>
    </source>
</evidence>
<dbReference type="PROSITE" id="PS00379">
    <property type="entry name" value="CDP_ALCOHOL_P_TRANSF"/>
    <property type="match status" value="1"/>
</dbReference>
<evidence type="ECO:0000256" key="19">
    <source>
        <dbReference type="RuleBase" id="RU003750"/>
    </source>
</evidence>
<comment type="pathway">
    <text evidence="17 18">Phospholipid metabolism; phosphatidylethanolamine biosynthesis; phosphatidylethanolamine from CDP-diacylglycerol: step 1/2.</text>
</comment>
<dbReference type="Gene3D" id="1.20.120.1760">
    <property type="match status" value="1"/>
</dbReference>
<evidence type="ECO:0000256" key="14">
    <source>
        <dbReference type="ARBA" id="ARBA00023209"/>
    </source>
</evidence>
<evidence type="ECO:0000256" key="10">
    <source>
        <dbReference type="ARBA" id="ARBA00022824"/>
    </source>
</evidence>
<evidence type="ECO:0000256" key="18">
    <source>
        <dbReference type="PIRNR" id="PIRNR000852"/>
    </source>
</evidence>
<comment type="catalytic activity">
    <reaction evidence="1 18">
        <text>a CDP-1,2-diacyl-sn-glycerol + L-serine = a 1,2-diacyl-sn-glycero-3-phospho-L-serine + CMP + H(+)</text>
        <dbReference type="Rhea" id="RHEA:16913"/>
        <dbReference type="ChEBI" id="CHEBI:15378"/>
        <dbReference type="ChEBI" id="CHEBI:33384"/>
        <dbReference type="ChEBI" id="CHEBI:57262"/>
        <dbReference type="ChEBI" id="CHEBI:58332"/>
        <dbReference type="ChEBI" id="CHEBI:60377"/>
        <dbReference type="EC" id="2.7.8.8"/>
    </reaction>
</comment>
<evidence type="ECO:0000256" key="4">
    <source>
        <dbReference type="ARBA" id="ARBA00010441"/>
    </source>
</evidence>
<dbReference type="GO" id="GO:0071277">
    <property type="term" value="P:cellular response to calcium ion"/>
    <property type="evidence" value="ECO:0007669"/>
    <property type="project" value="EnsemblFungi"/>
</dbReference>
<dbReference type="GO" id="GO:0035865">
    <property type="term" value="P:cellular response to potassium ion"/>
    <property type="evidence" value="ECO:0007669"/>
    <property type="project" value="EnsemblFungi"/>
</dbReference>
<dbReference type="EC" id="2.7.8.8" evidence="5 18"/>
<dbReference type="GO" id="GO:0006659">
    <property type="term" value="P:phosphatidylserine biosynthetic process"/>
    <property type="evidence" value="ECO:0007669"/>
    <property type="project" value="UniProtKB-UniRule"/>
</dbReference>
<dbReference type="InterPro" id="IPR016271">
    <property type="entry name" value="CDP-diaglyc--ser_O-PTrfase_fun"/>
</dbReference>
<dbReference type="FunFam" id="1.20.120.1760:FF:000022">
    <property type="entry name" value="CDP-diacylglycerol--serine O-phosphatidyltransferase"/>
    <property type="match status" value="1"/>
</dbReference>